<organism evidence="2 3">
    <name type="scientific">Parastrongyloides trichosuri</name>
    <name type="common">Possum-specific nematode worm</name>
    <dbReference type="NCBI Taxonomy" id="131310"/>
    <lineage>
        <taxon>Eukaryota</taxon>
        <taxon>Metazoa</taxon>
        <taxon>Ecdysozoa</taxon>
        <taxon>Nematoda</taxon>
        <taxon>Chromadorea</taxon>
        <taxon>Rhabditida</taxon>
        <taxon>Tylenchina</taxon>
        <taxon>Panagrolaimomorpha</taxon>
        <taxon>Strongyloidoidea</taxon>
        <taxon>Strongyloididae</taxon>
        <taxon>Parastrongyloides</taxon>
    </lineage>
</organism>
<accession>A0A0N4ZI60</accession>
<sequence>MFLDYFNLYYVSGLVIARYCLICTEKKLTRWRSVLIIFSCFILSSVLGIYSQFSTNHLVTYNSISISIKGQNVTFNDLEGSSIGFSVCTVSLKIFLI</sequence>
<name>A0A0N4ZI60_PARTI</name>
<dbReference type="Proteomes" id="UP000038045">
    <property type="component" value="Unplaced"/>
</dbReference>
<feature type="transmembrane region" description="Helical" evidence="1">
    <location>
        <begin position="6"/>
        <end position="22"/>
    </location>
</feature>
<evidence type="ECO:0000313" key="3">
    <source>
        <dbReference type="WBParaSite" id="PTRK_0000761450.1"/>
    </source>
</evidence>
<keyword evidence="1" id="KW-0472">Membrane</keyword>
<keyword evidence="1" id="KW-1133">Transmembrane helix</keyword>
<protein>
    <submittedName>
        <fullName evidence="3">Serpentine receptor class gamma</fullName>
    </submittedName>
</protein>
<dbReference type="AlphaFoldDB" id="A0A0N4ZI60"/>
<dbReference type="WBParaSite" id="PTRK_0000761450.1">
    <property type="protein sequence ID" value="PTRK_0000761450.1"/>
    <property type="gene ID" value="PTRK_0000761450"/>
</dbReference>
<keyword evidence="1" id="KW-0812">Transmembrane</keyword>
<evidence type="ECO:0000313" key="2">
    <source>
        <dbReference type="Proteomes" id="UP000038045"/>
    </source>
</evidence>
<reference evidence="3" key="1">
    <citation type="submission" date="2017-02" db="UniProtKB">
        <authorList>
            <consortium name="WormBaseParasite"/>
        </authorList>
    </citation>
    <scope>IDENTIFICATION</scope>
</reference>
<keyword evidence="2" id="KW-1185">Reference proteome</keyword>
<proteinExistence type="predicted"/>
<feature type="transmembrane region" description="Helical" evidence="1">
    <location>
        <begin position="34"/>
        <end position="53"/>
    </location>
</feature>
<evidence type="ECO:0000256" key="1">
    <source>
        <dbReference type="SAM" id="Phobius"/>
    </source>
</evidence>